<reference evidence="2" key="2">
    <citation type="journal article" date="2021" name="Genome Biol. Evol.">
        <title>Developing a high-quality reference genome for a parasitic bivalve with doubly uniparental inheritance (Bivalvia: Unionida).</title>
        <authorList>
            <person name="Smith C.H."/>
        </authorList>
    </citation>
    <scope>NUCLEOTIDE SEQUENCE</scope>
    <source>
        <strain evidence="2">CHS0354</strain>
        <tissue evidence="2">Mantle</tissue>
    </source>
</reference>
<name>A0AAE0RMF5_9BIVA</name>
<sequence>MADISMKCPDSRDNSKMLLEIGFFNEIMGLPEAEEEKWDEEDCLILIPHGTTLKDYVQCDDGLATEDTLSDDWESLMTEGARSSSETCQDEESDCDSDVKI</sequence>
<gene>
    <name evidence="2" type="ORF">CHS0354_002825</name>
</gene>
<accession>A0AAE0RMF5</accession>
<dbReference type="AlphaFoldDB" id="A0AAE0RMF5"/>
<feature type="compositionally biased region" description="Acidic residues" evidence="1">
    <location>
        <begin position="88"/>
        <end position="101"/>
    </location>
</feature>
<evidence type="ECO:0000313" key="2">
    <source>
        <dbReference type="EMBL" id="KAK3576221.1"/>
    </source>
</evidence>
<dbReference type="Proteomes" id="UP001195483">
    <property type="component" value="Unassembled WGS sequence"/>
</dbReference>
<proteinExistence type="predicted"/>
<protein>
    <submittedName>
        <fullName evidence="2">Uncharacterized protein</fullName>
    </submittedName>
</protein>
<evidence type="ECO:0000313" key="3">
    <source>
        <dbReference type="Proteomes" id="UP001195483"/>
    </source>
</evidence>
<keyword evidence="3" id="KW-1185">Reference proteome</keyword>
<evidence type="ECO:0000256" key="1">
    <source>
        <dbReference type="SAM" id="MobiDB-lite"/>
    </source>
</evidence>
<reference evidence="2" key="3">
    <citation type="submission" date="2023-05" db="EMBL/GenBank/DDBJ databases">
        <authorList>
            <person name="Smith C.H."/>
        </authorList>
    </citation>
    <scope>NUCLEOTIDE SEQUENCE</scope>
    <source>
        <strain evidence="2">CHS0354</strain>
        <tissue evidence="2">Mantle</tissue>
    </source>
</reference>
<reference evidence="2" key="1">
    <citation type="journal article" date="2021" name="Genome Biol. Evol.">
        <title>A High-Quality Reference Genome for a Parasitic Bivalve with Doubly Uniparental Inheritance (Bivalvia: Unionida).</title>
        <authorList>
            <person name="Smith C.H."/>
        </authorList>
    </citation>
    <scope>NUCLEOTIDE SEQUENCE</scope>
    <source>
        <strain evidence="2">CHS0354</strain>
    </source>
</reference>
<dbReference type="EMBL" id="JAEAOA010000226">
    <property type="protein sequence ID" value="KAK3576221.1"/>
    <property type="molecule type" value="Genomic_DNA"/>
</dbReference>
<feature type="region of interest" description="Disordered" evidence="1">
    <location>
        <begin position="77"/>
        <end position="101"/>
    </location>
</feature>
<comment type="caution">
    <text evidence="2">The sequence shown here is derived from an EMBL/GenBank/DDBJ whole genome shotgun (WGS) entry which is preliminary data.</text>
</comment>
<organism evidence="2 3">
    <name type="scientific">Potamilus streckersoni</name>
    <dbReference type="NCBI Taxonomy" id="2493646"/>
    <lineage>
        <taxon>Eukaryota</taxon>
        <taxon>Metazoa</taxon>
        <taxon>Spiralia</taxon>
        <taxon>Lophotrochozoa</taxon>
        <taxon>Mollusca</taxon>
        <taxon>Bivalvia</taxon>
        <taxon>Autobranchia</taxon>
        <taxon>Heteroconchia</taxon>
        <taxon>Palaeoheterodonta</taxon>
        <taxon>Unionida</taxon>
        <taxon>Unionoidea</taxon>
        <taxon>Unionidae</taxon>
        <taxon>Ambleminae</taxon>
        <taxon>Lampsilini</taxon>
        <taxon>Potamilus</taxon>
    </lineage>
</organism>